<proteinExistence type="predicted"/>
<dbReference type="EMBL" id="LN731785">
    <property type="protein sequence ID" value="CEP14976.1"/>
    <property type="molecule type" value="Genomic_DNA"/>
</dbReference>
<organism evidence="1 2">
    <name type="scientific">Parasitella parasitica</name>
    <dbReference type="NCBI Taxonomy" id="35722"/>
    <lineage>
        <taxon>Eukaryota</taxon>
        <taxon>Fungi</taxon>
        <taxon>Fungi incertae sedis</taxon>
        <taxon>Mucoromycota</taxon>
        <taxon>Mucoromycotina</taxon>
        <taxon>Mucoromycetes</taxon>
        <taxon>Mucorales</taxon>
        <taxon>Mucorineae</taxon>
        <taxon>Mucoraceae</taxon>
        <taxon>Parasitella</taxon>
    </lineage>
</organism>
<gene>
    <name evidence="1" type="primary">PARPA_09167.1 scaffold 35568</name>
</gene>
<evidence type="ECO:0000313" key="1">
    <source>
        <dbReference type="EMBL" id="CEP14976.1"/>
    </source>
</evidence>
<dbReference type="STRING" id="35722.A0A0B7NC19"/>
<keyword evidence="2" id="KW-1185">Reference proteome</keyword>
<evidence type="ECO:0000313" key="2">
    <source>
        <dbReference type="Proteomes" id="UP000054107"/>
    </source>
</evidence>
<dbReference type="OrthoDB" id="2242533at2759"/>
<dbReference type="AlphaFoldDB" id="A0A0B7NC19"/>
<reference evidence="1 2" key="1">
    <citation type="submission" date="2014-09" db="EMBL/GenBank/DDBJ databases">
        <authorList>
            <person name="Ellenberger Sabrina"/>
        </authorList>
    </citation>
    <scope>NUCLEOTIDE SEQUENCE [LARGE SCALE GENOMIC DNA]</scope>
    <source>
        <strain evidence="1 2">CBS 412.66</strain>
    </source>
</reference>
<name>A0A0B7NC19_9FUNG</name>
<sequence length="86" mass="9762">MIADMDNYTDVLSKLSTFGKSMYCIEDTIEESLATKNSVETAFGRANNNETDVDPHIYWIRDSYYTPPSNTKPALPTCCICTRLRL</sequence>
<dbReference type="Proteomes" id="UP000054107">
    <property type="component" value="Unassembled WGS sequence"/>
</dbReference>
<accession>A0A0B7NC19</accession>
<protein>
    <submittedName>
        <fullName evidence="1">Uncharacterized protein</fullName>
    </submittedName>
</protein>